<evidence type="ECO:0000256" key="4">
    <source>
        <dbReference type="SAM" id="SignalP"/>
    </source>
</evidence>
<evidence type="ECO:0000313" key="6">
    <source>
        <dbReference type="EMBL" id="GAA4270525.1"/>
    </source>
</evidence>
<evidence type="ECO:0000259" key="5">
    <source>
        <dbReference type="Pfam" id="PF00884"/>
    </source>
</evidence>
<dbReference type="CDD" id="cd16027">
    <property type="entry name" value="SGSH"/>
    <property type="match status" value="1"/>
</dbReference>
<feature type="compositionally biased region" description="Polar residues" evidence="3">
    <location>
        <begin position="497"/>
        <end position="512"/>
    </location>
</feature>
<feature type="signal peptide" evidence="4">
    <location>
        <begin position="1"/>
        <end position="22"/>
    </location>
</feature>
<evidence type="ECO:0000256" key="3">
    <source>
        <dbReference type="SAM" id="MobiDB-lite"/>
    </source>
</evidence>
<dbReference type="InterPro" id="IPR050738">
    <property type="entry name" value="Sulfatase"/>
</dbReference>
<dbReference type="EMBL" id="BAABAV010000003">
    <property type="protein sequence ID" value="GAA4270525.1"/>
    <property type="molecule type" value="Genomic_DNA"/>
</dbReference>
<evidence type="ECO:0000313" key="7">
    <source>
        <dbReference type="Proteomes" id="UP001500027"/>
    </source>
</evidence>
<protein>
    <submittedName>
        <fullName evidence="6">Sulfatase</fullName>
    </submittedName>
</protein>
<dbReference type="Pfam" id="PF00884">
    <property type="entry name" value="Sulfatase"/>
    <property type="match status" value="1"/>
</dbReference>
<feature type="region of interest" description="Disordered" evidence="3">
    <location>
        <begin position="492"/>
        <end position="512"/>
    </location>
</feature>
<dbReference type="Gene3D" id="3.40.720.10">
    <property type="entry name" value="Alkaline Phosphatase, subunit A"/>
    <property type="match status" value="1"/>
</dbReference>
<dbReference type="InterPro" id="IPR000917">
    <property type="entry name" value="Sulfatase_N"/>
</dbReference>
<dbReference type="PROSITE" id="PS51257">
    <property type="entry name" value="PROKAR_LIPOPROTEIN"/>
    <property type="match status" value="1"/>
</dbReference>
<evidence type="ECO:0000256" key="2">
    <source>
        <dbReference type="ARBA" id="ARBA00022801"/>
    </source>
</evidence>
<dbReference type="SUPFAM" id="SSF53649">
    <property type="entry name" value="Alkaline phosphatase-like"/>
    <property type="match status" value="1"/>
</dbReference>
<proteinExistence type="inferred from homology"/>
<dbReference type="PANTHER" id="PTHR42693:SF53">
    <property type="entry name" value="ENDO-4-O-SULFATASE"/>
    <property type="match status" value="1"/>
</dbReference>
<comment type="similarity">
    <text evidence="1">Belongs to the sulfatase family.</text>
</comment>
<keyword evidence="7" id="KW-1185">Reference proteome</keyword>
<feature type="chain" id="PRO_5045352887" evidence="4">
    <location>
        <begin position="23"/>
        <end position="512"/>
    </location>
</feature>
<keyword evidence="4" id="KW-0732">Signal</keyword>
<dbReference type="PANTHER" id="PTHR42693">
    <property type="entry name" value="ARYLSULFATASE FAMILY MEMBER"/>
    <property type="match status" value="1"/>
</dbReference>
<name>A0ABP8EEL7_9FLAO</name>
<evidence type="ECO:0000256" key="1">
    <source>
        <dbReference type="ARBA" id="ARBA00008779"/>
    </source>
</evidence>
<dbReference type="RefSeq" id="WP_139002902.1">
    <property type="nucleotide sequence ID" value="NZ_BAABAV010000003.1"/>
</dbReference>
<reference evidence="7" key="1">
    <citation type="journal article" date="2019" name="Int. J. Syst. Evol. Microbiol.">
        <title>The Global Catalogue of Microorganisms (GCM) 10K type strain sequencing project: providing services to taxonomists for standard genome sequencing and annotation.</title>
        <authorList>
            <consortium name="The Broad Institute Genomics Platform"/>
            <consortium name="The Broad Institute Genome Sequencing Center for Infectious Disease"/>
            <person name="Wu L."/>
            <person name="Ma J."/>
        </authorList>
    </citation>
    <scope>NUCLEOTIDE SEQUENCE [LARGE SCALE GENOMIC DNA]</scope>
    <source>
        <strain evidence="7">JCM 17452</strain>
    </source>
</reference>
<gene>
    <name evidence="6" type="ORF">GCM10022257_26260</name>
</gene>
<dbReference type="InterPro" id="IPR017850">
    <property type="entry name" value="Alkaline_phosphatase_core_sf"/>
</dbReference>
<sequence>MIRNIFLLIALFSLVSCKSVNGQNKGNTTNILLITLDDMNWDSAGIYGNTIPDLTPNIDRLGNEGLVFENGYVQVSNCSPSRSVIQTSLYPHQSGMRGFYYVQPEHKTLPEILKEQGFYTGVINKAPDSSLSPDFDLFWNTTLGFKGIEKRSAEAYSKLVTKFFSNVKNSNKPFYCVVNVADPHKPFFNDMASRKKGFDKFKPSKIYTKDDVEIPGFLPKNPRIKQEMVNYYNSVKRGDDCVGAILKTLDSSSFSGNTIVILLSDHGMPLPYAKSTTYQNGLRVPFIVRWPNSINPNTRNTKDLVSAIDIAPTILDMLNIDIPSHFEGTSFNPKTVNKSNKYVFGQFDENAGGIPRPSRTVITKKYGYVFNPWATGKYEFKSASGSHTSYKAMKKLAETDPEVKKRFDHWVYREIEELYDYENDPNALTNLIHDPKYKEIVAELRTALEKHMKATGDYVLAAYGKKDNTQFLNNWMKNQIKEANHRNETIKWKRPSNHSGPTKGNTELFQIK</sequence>
<dbReference type="Proteomes" id="UP001500027">
    <property type="component" value="Unassembled WGS sequence"/>
</dbReference>
<comment type="caution">
    <text evidence="6">The sequence shown here is derived from an EMBL/GenBank/DDBJ whole genome shotgun (WGS) entry which is preliminary data.</text>
</comment>
<organism evidence="6 7">
    <name type="scientific">Hyunsoonleella aestuarii</name>
    <dbReference type="NCBI Taxonomy" id="912802"/>
    <lineage>
        <taxon>Bacteria</taxon>
        <taxon>Pseudomonadati</taxon>
        <taxon>Bacteroidota</taxon>
        <taxon>Flavobacteriia</taxon>
        <taxon>Flavobacteriales</taxon>
        <taxon>Flavobacteriaceae</taxon>
    </lineage>
</organism>
<accession>A0ABP8EEL7</accession>
<feature type="domain" description="Sulfatase N-terminal" evidence="5">
    <location>
        <begin position="30"/>
        <end position="320"/>
    </location>
</feature>
<keyword evidence="2" id="KW-0378">Hydrolase</keyword>